<dbReference type="AlphaFoldDB" id="A0AAN6ZNG8"/>
<dbReference type="GeneID" id="87816840"/>
<name>A0AAN6ZNG8_9PEZI</name>
<dbReference type="EMBL" id="MU853572">
    <property type="protein sequence ID" value="KAK4144982.1"/>
    <property type="molecule type" value="Genomic_DNA"/>
</dbReference>
<proteinExistence type="predicted"/>
<gene>
    <name evidence="1" type="ORF">C8A04DRAFT_27230</name>
</gene>
<evidence type="ECO:0000313" key="1">
    <source>
        <dbReference type="EMBL" id="KAK4144982.1"/>
    </source>
</evidence>
<sequence length="165" mass="18185">MASEELERQALERLRGLSFRKRHLQLAQQEDGLTAFYYTVEGIKEGEFYQTREADTVGWVLNAAHTRNAKLETINFDVLAAKAGTQTDKKFSLLPAEAAVIMAGGYIVRVDRDDPFDDRTSVVLDPLRGHRTRSAPLHGCGVRGGAEVVGKVSEIKALGTRLGID</sequence>
<reference evidence="1" key="2">
    <citation type="submission" date="2023-05" db="EMBL/GenBank/DDBJ databases">
        <authorList>
            <consortium name="Lawrence Berkeley National Laboratory"/>
            <person name="Steindorff A."/>
            <person name="Hensen N."/>
            <person name="Bonometti L."/>
            <person name="Westerberg I."/>
            <person name="Brannstrom I.O."/>
            <person name="Guillou S."/>
            <person name="Cros-Aarteil S."/>
            <person name="Calhoun S."/>
            <person name="Haridas S."/>
            <person name="Kuo A."/>
            <person name="Mondo S."/>
            <person name="Pangilinan J."/>
            <person name="Riley R."/>
            <person name="Labutti K."/>
            <person name="Andreopoulos B."/>
            <person name="Lipzen A."/>
            <person name="Chen C."/>
            <person name="Yanf M."/>
            <person name="Daum C."/>
            <person name="Ng V."/>
            <person name="Clum A."/>
            <person name="Ohm R."/>
            <person name="Martin F."/>
            <person name="Silar P."/>
            <person name="Natvig D."/>
            <person name="Lalanne C."/>
            <person name="Gautier V."/>
            <person name="Ament-Velasquez S.L."/>
            <person name="Kruys A."/>
            <person name="Hutchinson M.I."/>
            <person name="Powell A.J."/>
            <person name="Barry K."/>
            <person name="Miller A.N."/>
            <person name="Grigoriev I.V."/>
            <person name="Debuchy R."/>
            <person name="Gladieux P."/>
            <person name="Thoren M.H."/>
            <person name="Johannesson H."/>
        </authorList>
    </citation>
    <scope>NUCLEOTIDE SEQUENCE</scope>
    <source>
        <strain evidence="1">CBS 141.50</strain>
    </source>
</reference>
<keyword evidence="2" id="KW-1185">Reference proteome</keyword>
<accession>A0AAN6ZNG8</accession>
<reference evidence="1" key="1">
    <citation type="journal article" date="2023" name="Mol. Phylogenet. Evol.">
        <title>Genome-scale phylogeny and comparative genomics of the fungal order Sordariales.</title>
        <authorList>
            <person name="Hensen N."/>
            <person name="Bonometti L."/>
            <person name="Westerberg I."/>
            <person name="Brannstrom I.O."/>
            <person name="Guillou S."/>
            <person name="Cros-Aarteil S."/>
            <person name="Calhoun S."/>
            <person name="Haridas S."/>
            <person name="Kuo A."/>
            <person name="Mondo S."/>
            <person name="Pangilinan J."/>
            <person name="Riley R."/>
            <person name="LaButti K."/>
            <person name="Andreopoulos B."/>
            <person name="Lipzen A."/>
            <person name="Chen C."/>
            <person name="Yan M."/>
            <person name="Daum C."/>
            <person name="Ng V."/>
            <person name="Clum A."/>
            <person name="Steindorff A."/>
            <person name="Ohm R.A."/>
            <person name="Martin F."/>
            <person name="Silar P."/>
            <person name="Natvig D.O."/>
            <person name="Lalanne C."/>
            <person name="Gautier V."/>
            <person name="Ament-Velasquez S.L."/>
            <person name="Kruys A."/>
            <person name="Hutchinson M.I."/>
            <person name="Powell A.J."/>
            <person name="Barry K."/>
            <person name="Miller A.N."/>
            <person name="Grigoriev I.V."/>
            <person name="Debuchy R."/>
            <person name="Gladieux P."/>
            <person name="Hiltunen Thoren M."/>
            <person name="Johannesson H."/>
        </authorList>
    </citation>
    <scope>NUCLEOTIDE SEQUENCE</scope>
    <source>
        <strain evidence="1">CBS 141.50</strain>
    </source>
</reference>
<dbReference type="RefSeq" id="XP_062638353.1">
    <property type="nucleotide sequence ID" value="XM_062780227.1"/>
</dbReference>
<protein>
    <submittedName>
        <fullName evidence="1">Uncharacterized protein</fullName>
    </submittedName>
</protein>
<evidence type="ECO:0000313" key="2">
    <source>
        <dbReference type="Proteomes" id="UP001302676"/>
    </source>
</evidence>
<organism evidence="1 2">
    <name type="scientific">Dichotomopilus funicola</name>
    <dbReference type="NCBI Taxonomy" id="1934379"/>
    <lineage>
        <taxon>Eukaryota</taxon>
        <taxon>Fungi</taxon>
        <taxon>Dikarya</taxon>
        <taxon>Ascomycota</taxon>
        <taxon>Pezizomycotina</taxon>
        <taxon>Sordariomycetes</taxon>
        <taxon>Sordariomycetidae</taxon>
        <taxon>Sordariales</taxon>
        <taxon>Chaetomiaceae</taxon>
        <taxon>Dichotomopilus</taxon>
    </lineage>
</organism>
<dbReference type="Proteomes" id="UP001302676">
    <property type="component" value="Unassembled WGS sequence"/>
</dbReference>
<comment type="caution">
    <text evidence="1">The sequence shown here is derived from an EMBL/GenBank/DDBJ whole genome shotgun (WGS) entry which is preliminary data.</text>
</comment>